<comment type="caution">
    <text evidence="2">The sequence shown here is derived from an EMBL/GenBank/DDBJ whole genome shotgun (WGS) entry which is preliminary data.</text>
</comment>
<organism evidence="2 3">
    <name type="scientific">Draconibacterium aestuarii</name>
    <dbReference type="NCBI Taxonomy" id="2998507"/>
    <lineage>
        <taxon>Bacteria</taxon>
        <taxon>Pseudomonadati</taxon>
        <taxon>Bacteroidota</taxon>
        <taxon>Bacteroidia</taxon>
        <taxon>Marinilabiliales</taxon>
        <taxon>Prolixibacteraceae</taxon>
        <taxon>Draconibacterium</taxon>
    </lineage>
</organism>
<feature type="compositionally biased region" description="Basic and acidic residues" evidence="1">
    <location>
        <begin position="36"/>
        <end position="48"/>
    </location>
</feature>
<evidence type="ECO:0000313" key="2">
    <source>
        <dbReference type="EMBL" id="MCY1722788.1"/>
    </source>
</evidence>
<keyword evidence="3" id="KW-1185">Reference proteome</keyword>
<dbReference type="Proteomes" id="UP001145087">
    <property type="component" value="Unassembled WGS sequence"/>
</dbReference>
<feature type="region of interest" description="Disordered" evidence="1">
    <location>
        <begin position="29"/>
        <end position="48"/>
    </location>
</feature>
<evidence type="ECO:0000313" key="3">
    <source>
        <dbReference type="Proteomes" id="UP001145087"/>
    </source>
</evidence>
<protein>
    <recommendedName>
        <fullName evidence="4">Bacteriocin</fullName>
    </recommendedName>
</protein>
<gene>
    <name evidence="2" type="ORF">OU798_20745</name>
</gene>
<dbReference type="RefSeq" id="WP_343335113.1">
    <property type="nucleotide sequence ID" value="NZ_JAPOHD010000063.1"/>
</dbReference>
<evidence type="ECO:0000256" key="1">
    <source>
        <dbReference type="SAM" id="MobiDB-lite"/>
    </source>
</evidence>
<name>A0A9X3J7S8_9BACT</name>
<evidence type="ECO:0008006" key="4">
    <source>
        <dbReference type="Google" id="ProtNLM"/>
    </source>
</evidence>
<dbReference type="AlphaFoldDB" id="A0A9X3J7S8"/>
<dbReference type="EMBL" id="JAPOHD010000063">
    <property type="protein sequence ID" value="MCY1722788.1"/>
    <property type="molecule type" value="Genomic_DNA"/>
</dbReference>
<sequence>MKRVLGQSTENTFEILGFDVLTSNEMNEVRGGIEPPKSRDKDVFDYDE</sequence>
<accession>A0A9X3J7S8</accession>
<reference evidence="2" key="1">
    <citation type="submission" date="2022-11" db="EMBL/GenBank/DDBJ databases">
        <title>Marilongibacter aestuarii gen. nov., sp. nov., isolated from tidal flat sediment.</title>
        <authorList>
            <person name="Jiayan W."/>
        </authorList>
    </citation>
    <scope>NUCLEOTIDE SEQUENCE</scope>
    <source>
        <strain evidence="2">Z1-6</strain>
    </source>
</reference>
<proteinExistence type="predicted"/>